<dbReference type="PANTHER" id="PTHR48439:SF1">
    <property type="entry name" value="HEMIMETHYLATED DNA-BINDING DOMAIN-CONTAINING PROTEIN"/>
    <property type="match status" value="1"/>
</dbReference>
<evidence type="ECO:0000313" key="3">
    <source>
        <dbReference type="EMBL" id="EFN58027.1"/>
    </source>
</evidence>
<dbReference type="SUPFAM" id="SSF141255">
    <property type="entry name" value="YccV-like"/>
    <property type="match status" value="1"/>
</dbReference>
<dbReference type="InParanoid" id="E1Z832"/>
<dbReference type="KEGG" id="cvr:CHLNCDRAFT_142233"/>
<dbReference type="RefSeq" id="XP_005850129.1">
    <property type="nucleotide sequence ID" value="XM_005850067.1"/>
</dbReference>
<protein>
    <recommendedName>
        <fullName evidence="2">Hemimethylated DNA-binding domain-containing protein</fullName>
    </recommendedName>
</protein>
<dbReference type="InterPro" id="IPR011722">
    <property type="entry name" value="Hemimethylated_DNA-bd_dom"/>
</dbReference>
<feature type="compositionally biased region" description="Basic and acidic residues" evidence="1">
    <location>
        <begin position="258"/>
        <end position="271"/>
    </location>
</feature>
<dbReference type="EMBL" id="GL433838">
    <property type="protein sequence ID" value="EFN58027.1"/>
    <property type="molecule type" value="Genomic_DNA"/>
</dbReference>
<dbReference type="PANTHER" id="PTHR48439">
    <property type="entry name" value="HEMIMETHYLATED DNA-BINDING DOMAIN-CONTAINING PROTEIN"/>
    <property type="match status" value="1"/>
</dbReference>
<dbReference type="InterPro" id="IPR053189">
    <property type="entry name" value="Clp_protease_adapter_ClpF"/>
</dbReference>
<dbReference type="NCBIfam" id="TIGR02097">
    <property type="entry name" value="yccV"/>
    <property type="match status" value="1"/>
</dbReference>
<accession>E1Z832</accession>
<dbReference type="Proteomes" id="UP000008141">
    <property type="component" value="Unassembled WGS sequence"/>
</dbReference>
<proteinExistence type="predicted"/>
<reference evidence="3 4" key="1">
    <citation type="journal article" date="2010" name="Plant Cell">
        <title>The Chlorella variabilis NC64A genome reveals adaptation to photosymbiosis, coevolution with viruses, and cryptic sex.</title>
        <authorList>
            <person name="Blanc G."/>
            <person name="Duncan G."/>
            <person name="Agarkova I."/>
            <person name="Borodovsky M."/>
            <person name="Gurnon J."/>
            <person name="Kuo A."/>
            <person name="Lindquist E."/>
            <person name="Lucas S."/>
            <person name="Pangilinan J."/>
            <person name="Polle J."/>
            <person name="Salamov A."/>
            <person name="Terry A."/>
            <person name="Yamada T."/>
            <person name="Dunigan D.D."/>
            <person name="Grigoriev I.V."/>
            <person name="Claverie J.M."/>
            <person name="Van Etten J.L."/>
        </authorList>
    </citation>
    <scope>NUCLEOTIDE SEQUENCE [LARGE SCALE GENOMIC DNA]</scope>
    <source>
        <strain evidence="3 4">NC64A</strain>
    </source>
</reference>
<dbReference type="Pfam" id="PF08755">
    <property type="entry name" value="YccV-like"/>
    <property type="match status" value="1"/>
</dbReference>
<keyword evidence="4" id="KW-1185">Reference proteome</keyword>
<gene>
    <name evidence="3" type="ORF">CHLNCDRAFT_142233</name>
</gene>
<dbReference type="GeneID" id="17357718"/>
<dbReference type="AlphaFoldDB" id="E1Z832"/>
<dbReference type="Gene3D" id="2.30.30.390">
    <property type="entry name" value="Hemimethylated DNA-binding domain"/>
    <property type="match status" value="1"/>
</dbReference>
<evidence type="ECO:0000313" key="4">
    <source>
        <dbReference type="Proteomes" id="UP000008141"/>
    </source>
</evidence>
<name>E1Z832_CHLVA</name>
<evidence type="ECO:0000256" key="1">
    <source>
        <dbReference type="SAM" id="MobiDB-lite"/>
    </source>
</evidence>
<dbReference type="OrthoDB" id="28868at2759"/>
<dbReference type="eggNOG" id="ENOG502SE5N">
    <property type="taxonomic scope" value="Eukaryota"/>
</dbReference>
<sequence length="271" mass="30588">MAGRGDKRLALAVYRAMLKWSRTNADVPFSLRPGDVHALAPHGSAAAAALSLQDAAAIPPIARAEFDACRQLEGEEAEEALDRGIDGVRLLHTVYSQQVQGMREVRRDREDKTGVKFAVGQVFIHKKYGFRGVVYGWDRECQRDEDWQRAMNVQHPHQPFYYCLPDETDCVRLFGGVRITKYVAQDNIQPIDSRIVHRALDNYFSSYSASRSRYIPCRKLQYEYPDRYEAEDAAPVGDDANLLAHEEVRASPATRLQAGRDGERSFAKAKA</sequence>
<dbReference type="InterPro" id="IPR036623">
    <property type="entry name" value="Hemimethylated_DNA-bd_sf"/>
</dbReference>
<feature type="domain" description="Hemimethylated DNA-binding" evidence="2">
    <location>
        <begin position="114"/>
        <end position="217"/>
    </location>
</feature>
<feature type="region of interest" description="Disordered" evidence="1">
    <location>
        <begin position="251"/>
        <end position="271"/>
    </location>
</feature>
<evidence type="ECO:0000259" key="2">
    <source>
        <dbReference type="SMART" id="SM00992"/>
    </source>
</evidence>
<dbReference type="GO" id="GO:0003677">
    <property type="term" value="F:DNA binding"/>
    <property type="evidence" value="ECO:0007669"/>
    <property type="project" value="InterPro"/>
</dbReference>
<dbReference type="OMA" id="WSRTNAD"/>
<dbReference type="SMART" id="SM00992">
    <property type="entry name" value="YccV-like"/>
    <property type="match status" value="1"/>
</dbReference>
<organism evidence="4">
    <name type="scientific">Chlorella variabilis</name>
    <name type="common">Green alga</name>
    <dbReference type="NCBI Taxonomy" id="554065"/>
    <lineage>
        <taxon>Eukaryota</taxon>
        <taxon>Viridiplantae</taxon>
        <taxon>Chlorophyta</taxon>
        <taxon>core chlorophytes</taxon>
        <taxon>Trebouxiophyceae</taxon>
        <taxon>Chlorellales</taxon>
        <taxon>Chlorellaceae</taxon>
        <taxon>Chlorella clade</taxon>
        <taxon>Chlorella</taxon>
    </lineage>
</organism>